<evidence type="ECO:0000259" key="1">
    <source>
        <dbReference type="PROSITE" id="PS50819"/>
    </source>
</evidence>
<protein>
    <recommendedName>
        <fullName evidence="1">DOD-type homing endonuclease domain-containing protein</fullName>
    </recommendedName>
</protein>
<dbReference type="InterPro" id="IPR004042">
    <property type="entry name" value="Intein_endonuc_central"/>
</dbReference>
<dbReference type="SUPFAM" id="SSF55608">
    <property type="entry name" value="Homing endonucleases"/>
    <property type="match status" value="2"/>
</dbReference>
<organism evidence="2 3">
    <name type="scientific">Ornithinibacillus halophilus</name>
    <dbReference type="NCBI Taxonomy" id="930117"/>
    <lineage>
        <taxon>Bacteria</taxon>
        <taxon>Bacillati</taxon>
        <taxon>Bacillota</taxon>
        <taxon>Bacilli</taxon>
        <taxon>Bacillales</taxon>
        <taxon>Bacillaceae</taxon>
        <taxon>Ornithinibacillus</taxon>
    </lineage>
</organism>
<dbReference type="OrthoDB" id="961985at2"/>
<accession>A0A1M5HF74</accession>
<dbReference type="EMBL" id="FQVW01000017">
    <property type="protein sequence ID" value="SHG14605.1"/>
    <property type="molecule type" value="Genomic_DNA"/>
</dbReference>
<dbReference type="PROSITE" id="PS50819">
    <property type="entry name" value="INTEIN_ENDONUCLEASE"/>
    <property type="match status" value="1"/>
</dbReference>
<dbReference type="Proteomes" id="UP000183988">
    <property type="component" value="Unassembled WGS sequence"/>
</dbReference>
<dbReference type="Pfam" id="PF14528">
    <property type="entry name" value="LAGLIDADG_3"/>
    <property type="match status" value="1"/>
</dbReference>
<feature type="domain" description="DOD-type homing endonuclease" evidence="1">
    <location>
        <begin position="97"/>
        <end position="235"/>
    </location>
</feature>
<name>A0A1M5HF74_9BACI</name>
<evidence type="ECO:0000313" key="2">
    <source>
        <dbReference type="EMBL" id="SHG14605.1"/>
    </source>
</evidence>
<dbReference type="InterPro" id="IPR004860">
    <property type="entry name" value="LAGLIDADG_dom"/>
</dbReference>
<gene>
    <name evidence="2" type="ORF">SAMN05216225_101735</name>
</gene>
<keyword evidence="3" id="KW-1185">Reference proteome</keyword>
<dbReference type="STRING" id="930117.SAMN05216225_101735"/>
<dbReference type="RefSeq" id="WP_072890114.1">
    <property type="nucleotide sequence ID" value="NZ_FQVW01000017.1"/>
</dbReference>
<evidence type="ECO:0000313" key="3">
    <source>
        <dbReference type="Proteomes" id="UP000183988"/>
    </source>
</evidence>
<sequence length="344" mass="40555">MKTKYICKTCNKPFMPNHSRQEYCSASCFHNSRRIKTKCDWCNVEIVLIKSHYNRYKRHYCCKQHRGFANAVRNGAKIKQISNELDTITWNEDIAYLVGLIATDGTLRKGRKQIKISSSDKNYLEKVSEIIINITGRTLDVNHENIRFNSRNYNAYSINFTSYPFYDFCIGIGLSPNKTYTISSLDIPDEYFSHFLRGIIDGDGNFNTSNKTELLKVANIRIYSGSKDFLHWLNEKCKKVYKISGGNFSRDKNSLGSKEILIFTRVYDNLLIIESVYENAKYYLERRYNQAFFTLENMQRLKEYYRHTYLDGNKVKCKNVKCQNLFLPKDYRHIYCSIKCRLEK</sequence>
<proteinExistence type="predicted"/>
<dbReference type="InterPro" id="IPR027434">
    <property type="entry name" value="Homing_endonucl"/>
</dbReference>
<dbReference type="Gene3D" id="3.10.28.10">
    <property type="entry name" value="Homing endonucleases"/>
    <property type="match status" value="1"/>
</dbReference>
<dbReference type="GO" id="GO:0004519">
    <property type="term" value="F:endonuclease activity"/>
    <property type="evidence" value="ECO:0007669"/>
    <property type="project" value="InterPro"/>
</dbReference>
<reference evidence="2 3" key="1">
    <citation type="submission" date="2016-11" db="EMBL/GenBank/DDBJ databases">
        <authorList>
            <person name="Jaros S."/>
            <person name="Januszkiewicz K."/>
            <person name="Wedrychowicz H."/>
        </authorList>
    </citation>
    <scope>NUCLEOTIDE SEQUENCE [LARGE SCALE GENOMIC DNA]</scope>
    <source>
        <strain evidence="2 3">IBRC-M 10683</strain>
    </source>
</reference>
<dbReference type="AlphaFoldDB" id="A0A1M5HF74"/>